<feature type="active site" description="For OMPdecase activity" evidence="7">
    <location>
        <position position="60"/>
    </location>
</feature>
<dbReference type="Proteomes" id="UP000035503">
    <property type="component" value="Chromosome"/>
</dbReference>
<sequence>MNHLIVGLDLPTIKDAERIVSVLGDTVTFYKIGYHLAFAGGLELARDLVSDGKNIFLDMKLFDIQSSVVAAIEHIANMGITMLTVHAYPQIMRIAADVARDRGICLLAVTVLTSMDDSDLRESGYEKNISTMVRMRAVQASEMGMGGVVCSPQEAQMVRKVVGNNMVVVTPGIRMLGSATDGQKRFATPETALKYGASHIVVSRPIVKASNPLFVAQQFQRAISMALS</sequence>
<dbReference type="SMART" id="SM00934">
    <property type="entry name" value="OMPdecase"/>
    <property type="match status" value="1"/>
</dbReference>
<feature type="domain" description="Orotidine 5'-phosphate decarboxylase" evidence="9">
    <location>
        <begin position="3"/>
        <end position="219"/>
    </location>
</feature>
<feature type="active site" description="For OMPdecase activity" evidence="7">
    <location>
        <position position="63"/>
    </location>
</feature>
<dbReference type="GO" id="GO:0004590">
    <property type="term" value="F:orotidine-5'-phosphate decarboxylase activity"/>
    <property type="evidence" value="ECO:0007669"/>
    <property type="project" value="UniProtKB-UniRule"/>
</dbReference>
<dbReference type="NCBIfam" id="TIGR01740">
    <property type="entry name" value="pyrF"/>
    <property type="match status" value="1"/>
</dbReference>
<comment type="catalytic activity">
    <reaction evidence="6">
        <text>orotidine 5'-phosphate + H(+) = UMP + CO2</text>
        <dbReference type="Rhea" id="RHEA:11596"/>
        <dbReference type="ChEBI" id="CHEBI:15378"/>
        <dbReference type="ChEBI" id="CHEBI:16526"/>
        <dbReference type="ChEBI" id="CHEBI:57538"/>
        <dbReference type="ChEBI" id="CHEBI:57865"/>
        <dbReference type="EC" id="4.1.1.23"/>
    </reaction>
</comment>
<organism evidence="10 11">
    <name type="scientific">Candidatus Liberibacter africanus PTSAPSY</name>
    <dbReference type="NCBI Taxonomy" id="1277257"/>
    <lineage>
        <taxon>Bacteria</taxon>
        <taxon>Pseudomonadati</taxon>
        <taxon>Pseudomonadota</taxon>
        <taxon>Alphaproteobacteria</taxon>
        <taxon>Hyphomicrobiales</taxon>
        <taxon>Rhizobiaceae</taxon>
        <taxon>Liberibacter</taxon>
    </lineage>
</organism>
<comment type="subunit">
    <text evidence="6">Homodimer.</text>
</comment>
<dbReference type="InterPro" id="IPR014732">
    <property type="entry name" value="OMPdecase"/>
</dbReference>
<dbReference type="PATRIC" id="fig|1277257.4.peg.619"/>
<dbReference type="InterPro" id="IPR013785">
    <property type="entry name" value="Aldolase_TIM"/>
</dbReference>
<keyword evidence="11" id="KW-1185">Reference proteome</keyword>
<dbReference type="CDD" id="cd04725">
    <property type="entry name" value="OMP_decarboxylase_like"/>
    <property type="match status" value="1"/>
</dbReference>
<dbReference type="NCBIfam" id="NF001273">
    <property type="entry name" value="PRK00230.1"/>
    <property type="match status" value="1"/>
</dbReference>
<dbReference type="GO" id="GO:0006207">
    <property type="term" value="P:'de novo' pyrimidine nucleobase biosynthetic process"/>
    <property type="evidence" value="ECO:0007669"/>
    <property type="project" value="InterPro"/>
</dbReference>
<dbReference type="InterPro" id="IPR047596">
    <property type="entry name" value="OMPdecase_bac"/>
</dbReference>
<gene>
    <name evidence="6" type="primary">pyrF</name>
    <name evidence="10" type="ORF">G293_02875</name>
</gene>
<evidence type="ECO:0000313" key="11">
    <source>
        <dbReference type="Proteomes" id="UP000035503"/>
    </source>
</evidence>
<dbReference type="KEGG" id="lau:G293_02875"/>
<keyword evidence="4 6" id="KW-0665">Pyrimidine biosynthesis</keyword>
<feature type="active site" description="Proton donor" evidence="6">
    <location>
        <position position="60"/>
    </location>
</feature>
<feature type="binding site" evidence="6 8">
    <location>
        <position position="113"/>
    </location>
    <ligand>
        <name>substrate</name>
    </ligand>
</feature>
<name>A0A0G3I6P9_LIBAF</name>
<comment type="similarity">
    <text evidence="6">Belongs to the OMP decarboxylase family. Type 1 subfamily.</text>
</comment>
<keyword evidence="3 6" id="KW-0210">Decarboxylase</keyword>
<feature type="binding site" evidence="6 8">
    <location>
        <position position="183"/>
    </location>
    <ligand>
        <name>substrate</name>
    </ligand>
</feature>
<feature type="binding site" evidence="6">
    <location>
        <begin position="58"/>
        <end position="67"/>
    </location>
    <ligand>
        <name>substrate</name>
    </ligand>
</feature>
<proteinExistence type="inferred from homology"/>
<dbReference type="SUPFAM" id="SSF51366">
    <property type="entry name" value="Ribulose-phoshate binding barrel"/>
    <property type="match status" value="1"/>
</dbReference>
<dbReference type="PANTHER" id="PTHR32119">
    <property type="entry name" value="OROTIDINE 5'-PHOSPHATE DECARBOXYLASE"/>
    <property type="match status" value="1"/>
</dbReference>
<dbReference type="PANTHER" id="PTHR32119:SF2">
    <property type="entry name" value="OROTIDINE 5'-PHOSPHATE DECARBOXYLASE"/>
    <property type="match status" value="1"/>
</dbReference>
<evidence type="ECO:0000313" key="10">
    <source>
        <dbReference type="EMBL" id="AKK20203.1"/>
    </source>
</evidence>
<dbReference type="UniPathway" id="UPA00070">
    <property type="reaction ID" value="UER00120"/>
</dbReference>
<keyword evidence="5 6" id="KW-0456">Lyase</keyword>
<dbReference type="InterPro" id="IPR011060">
    <property type="entry name" value="RibuloseP-bd_barrel"/>
</dbReference>
<feature type="binding site" evidence="6 8">
    <location>
        <position position="204"/>
    </location>
    <ligand>
        <name>substrate</name>
    </ligand>
</feature>
<dbReference type="Pfam" id="PF00215">
    <property type="entry name" value="OMPdecase"/>
    <property type="match status" value="1"/>
</dbReference>
<evidence type="ECO:0000256" key="6">
    <source>
        <dbReference type="HAMAP-Rule" id="MF_01200"/>
    </source>
</evidence>
<evidence type="ECO:0000256" key="3">
    <source>
        <dbReference type="ARBA" id="ARBA00022793"/>
    </source>
</evidence>
<reference evidence="10 11" key="1">
    <citation type="journal article" date="2015" name="Genome Announc.">
        <title>Complete Genome Sequence of 'Candidatus Liberibacter africanus,' a Bacterium Associated with Citrus Huanglongbing.</title>
        <authorList>
            <person name="Lin H."/>
            <person name="Pietersen G."/>
            <person name="Han C."/>
            <person name="Read D.A."/>
            <person name="Lou B."/>
            <person name="Gupta G."/>
            <person name="Civerolo E.L."/>
        </authorList>
    </citation>
    <scope>NUCLEOTIDE SEQUENCE [LARGE SCALE GENOMIC DNA]</scope>
    <source>
        <strain evidence="10 11">PTSAPSY</strain>
    </source>
</reference>
<comment type="function">
    <text evidence="1 6">Catalyzes the decarboxylation of orotidine 5'-monophosphate (OMP) to uridine 5'-monophosphate (UMP).</text>
</comment>
<dbReference type="OrthoDB" id="9806203at2"/>
<evidence type="ECO:0000256" key="1">
    <source>
        <dbReference type="ARBA" id="ARBA00002356"/>
    </source>
</evidence>
<dbReference type="EC" id="4.1.1.23" evidence="6"/>
<comment type="caution">
    <text evidence="6">Lacks conserved residue(s) required for the propagation of feature annotation.</text>
</comment>
<feature type="binding site" evidence="6 8">
    <location>
        <position position="31"/>
    </location>
    <ligand>
        <name>substrate</name>
    </ligand>
</feature>
<evidence type="ECO:0000256" key="8">
    <source>
        <dbReference type="PIRSR" id="PIRSR614732-2"/>
    </source>
</evidence>
<feature type="binding site" evidence="6 8">
    <location>
        <position position="174"/>
    </location>
    <ligand>
        <name>substrate</name>
    </ligand>
</feature>
<evidence type="ECO:0000259" key="9">
    <source>
        <dbReference type="SMART" id="SM00934"/>
    </source>
</evidence>
<evidence type="ECO:0000256" key="5">
    <source>
        <dbReference type="ARBA" id="ARBA00023239"/>
    </source>
</evidence>
<dbReference type="Gene3D" id="3.20.20.70">
    <property type="entry name" value="Aldolase class I"/>
    <property type="match status" value="1"/>
</dbReference>
<dbReference type="GO" id="GO:0005829">
    <property type="term" value="C:cytosol"/>
    <property type="evidence" value="ECO:0007669"/>
    <property type="project" value="TreeGrafter"/>
</dbReference>
<feature type="binding site" evidence="6 8">
    <location>
        <position position="9"/>
    </location>
    <ligand>
        <name>substrate</name>
    </ligand>
</feature>
<accession>A0A0G3I6P9</accession>
<feature type="active site" description="For OMPdecase activity" evidence="7">
    <location>
        <position position="58"/>
    </location>
</feature>
<evidence type="ECO:0000256" key="2">
    <source>
        <dbReference type="ARBA" id="ARBA00004861"/>
    </source>
</evidence>
<dbReference type="EMBL" id="CP004021">
    <property type="protein sequence ID" value="AKK20203.1"/>
    <property type="molecule type" value="Genomic_DNA"/>
</dbReference>
<dbReference type="HAMAP" id="MF_01200_B">
    <property type="entry name" value="OMPdecase_type1_B"/>
    <property type="match status" value="1"/>
</dbReference>
<dbReference type="AlphaFoldDB" id="A0A0G3I6P9"/>
<comment type="pathway">
    <text evidence="2 6">Pyrimidine metabolism; UMP biosynthesis via de novo pathway; UMP from orotate: step 2/2.</text>
</comment>
<dbReference type="InterPro" id="IPR001754">
    <property type="entry name" value="OMPdeCOase_dom"/>
</dbReference>
<evidence type="ECO:0000256" key="7">
    <source>
        <dbReference type="PIRSR" id="PIRSR614732-1"/>
    </source>
</evidence>
<evidence type="ECO:0000256" key="4">
    <source>
        <dbReference type="ARBA" id="ARBA00022975"/>
    </source>
</evidence>
<protein>
    <recommendedName>
        <fullName evidence="6">Orotidine 5'-phosphate decarboxylase</fullName>
        <ecNumber evidence="6">4.1.1.23</ecNumber>
    </recommendedName>
    <alternativeName>
        <fullName evidence="6">OMP decarboxylase</fullName>
        <shortName evidence="6">OMPDCase</shortName>
        <shortName evidence="6">OMPdecase</shortName>
    </alternativeName>
</protein>
<dbReference type="STRING" id="1277257.G293_02875"/>
<dbReference type="GO" id="GO:0044205">
    <property type="term" value="P:'de novo' UMP biosynthetic process"/>
    <property type="evidence" value="ECO:0007669"/>
    <property type="project" value="UniProtKB-UniRule"/>
</dbReference>